<keyword evidence="4" id="KW-0963">Cytoplasm</keyword>
<keyword evidence="6" id="KW-0805">Transcription regulation</keyword>
<comment type="similarity">
    <text evidence="3">Belongs to the CNOT2/3/5 family.</text>
</comment>
<dbReference type="GO" id="GO:0005737">
    <property type="term" value="C:cytoplasm"/>
    <property type="evidence" value="ECO:0007669"/>
    <property type="project" value="UniProtKB-SubCell"/>
</dbReference>
<evidence type="ECO:0000256" key="1">
    <source>
        <dbReference type="ARBA" id="ARBA00004123"/>
    </source>
</evidence>
<protein>
    <recommendedName>
        <fullName evidence="9">CCR4-Not complex component Not N-terminal domain-containing protein</fullName>
    </recommendedName>
</protein>
<accession>A0A2D4GRU8</accession>
<keyword evidence="5" id="KW-0678">Repressor</keyword>
<dbReference type="InterPro" id="IPR007207">
    <property type="entry name" value="Not_N"/>
</dbReference>
<reference evidence="10" key="2">
    <citation type="submission" date="2017-11" db="EMBL/GenBank/DDBJ databases">
        <title>Coralsnake Venomics: Analyses of Venom Gland Transcriptomes and Proteomes of Six Brazilian Taxa.</title>
        <authorList>
            <person name="Aird S.D."/>
            <person name="Jorge da Silva N."/>
            <person name="Qiu L."/>
            <person name="Villar-Briones A."/>
            <person name="Aparecida-Saddi V."/>
            <person name="Campos-Telles M.P."/>
            <person name="Grau M."/>
            <person name="Mikheyev A.S."/>
        </authorList>
    </citation>
    <scope>NUCLEOTIDE SEQUENCE</scope>
    <source>
        <tissue evidence="10">Venom_gland</tissue>
    </source>
</reference>
<comment type="subcellular location">
    <subcellularLocation>
        <location evidence="2">Cytoplasm</location>
    </subcellularLocation>
    <subcellularLocation>
        <location evidence="1">Nucleus</location>
    </subcellularLocation>
</comment>
<evidence type="ECO:0000256" key="4">
    <source>
        <dbReference type="ARBA" id="ARBA00022490"/>
    </source>
</evidence>
<proteinExistence type="inferred from homology"/>
<dbReference type="PANTHER" id="PTHR23326">
    <property type="entry name" value="CCR4 NOT-RELATED"/>
    <property type="match status" value="1"/>
</dbReference>
<evidence type="ECO:0000259" key="9">
    <source>
        <dbReference type="Pfam" id="PF04065"/>
    </source>
</evidence>
<evidence type="ECO:0000256" key="2">
    <source>
        <dbReference type="ARBA" id="ARBA00004496"/>
    </source>
</evidence>
<evidence type="ECO:0000256" key="3">
    <source>
        <dbReference type="ARBA" id="ARBA00007682"/>
    </source>
</evidence>
<sequence length="123" mass="14528">MADKRKLQGEIDRCLKKVSEGVEQFEDIWQKLHNAANANQKEKYEADLKKEIKKLQRLRDQIKTWVASNEIKDKRQLIDNRKLIETVKIQTKRKDSIRYYVSVRSKNSGESDVFQGNSVVFED</sequence>
<evidence type="ECO:0000256" key="7">
    <source>
        <dbReference type="ARBA" id="ARBA00023163"/>
    </source>
</evidence>
<dbReference type="GO" id="GO:0005634">
    <property type="term" value="C:nucleus"/>
    <property type="evidence" value="ECO:0007669"/>
    <property type="project" value="UniProtKB-SubCell"/>
</dbReference>
<evidence type="ECO:0000256" key="8">
    <source>
        <dbReference type="ARBA" id="ARBA00023242"/>
    </source>
</evidence>
<dbReference type="GO" id="GO:0006355">
    <property type="term" value="P:regulation of DNA-templated transcription"/>
    <property type="evidence" value="ECO:0007669"/>
    <property type="project" value="InterPro"/>
</dbReference>
<keyword evidence="8" id="KW-0539">Nucleus</keyword>
<reference evidence="10" key="1">
    <citation type="submission" date="2017-07" db="EMBL/GenBank/DDBJ databases">
        <authorList>
            <person name="Mikheyev A."/>
            <person name="Grau M."/>
        </authorList>
    </citation>
    <scope>NUCLEOTIDE SEQUENCE</scope>
    <source>
        <tissue evidence="10">Venom_gland</tissue>
    </source>
</reference>
<organism evidence="10">
    <name type="scientific">Micrurus corallinus</name>
    <name type="common">Brazilian coral snake</name>
    <dbReference type="NCBI Taxonomy" id="54390"/>
    <lineage>
        <taxon>Eukaryota</taxon>
        <taxon>Metazoa</taxon>
        <taxon>Chordata</taxon>
        <taxon>Craniata</taxon>
        <taxon>Vertebrata</taxon>
        <taxon>Euteleostomi</taxon>
        <taxon>Lepidosauria</taxon>
        <taxon>Squamata</taxon>
        <taxon>Bifurcata</taxon>
        <taxon>Unidentata</taxon>
        <taxon>Episquamata</taxon>
        <taxon>Toxicofera</taxon>
        <taxon>Serpentes</taxon>
        <taxon>Colubroidea</taxon>
        <taxon>Elapidae</taxon>
        <taxon>Elapinae</taxon>
        <taxon>Micrurus</taxon>
    </lineage>
</organism>
<dbReference type="InterPro" id="IPR040168">
    <property type="entry name" value="Not2/3/5"/>
</dbReference>
<dbReference type="GO" id="GO:0030015">
    <property type="term" value="C:CCR4-NOT core complex"/>
    <property type="evidence" value="ECO:0007669"/>
    <property type="project" value="InterPro"/>
</dbReference>
<evidence type="ECO:0000313" key="10">
    <source>
        <dbReference type="EMBL" id="LAA62468.1"/>
    </source>
</evidence>
<keyword evidence="7" id="KW-0804">Transcription</keyword>
<evidence type="ECO:0000256" key="6">
    <source>
        <dbReference type="ARBA" id="ARBA00023015"/>
    </source>
</evidence>
<evidence type="ECO:0000256" key="5">
    <source>
        <dbReference type="ARBA" id="ARBA00022491"/>
    </source>
</evidence>
<dbReference type="Pfam" id="PF04065">
    <property type="entry name" value="Not3"/>
    <property type="match status" value="1"/>
</dbReference>
<dbReference type="AlphaFoldDB" id="A0A2D4GRU8"/>
<dbReference type="EMBL" id="IACJ01140008">
    <property type="protein sequence ID" value="LAA62468.1"/>
    <property type="molecule type" value="Transcribed_RNA"/>
</dbReference>
<name>A0A2D4GRU8_MICCO</name>
<feature type="domain" description="CCR4-Not complex component Not N-terminal" evidence="9">
    <location>
        <begin position="4"/>
        <end position="86"/>
    </location>
</feature>